<dbReference type="OrthoDB" id="2013972at2759"/>
<evidence type="ECO:0000313" key="2">
    <source>
        <dbReference type="Proteomes" id="UP000566819"/>
    </source>
</evidence>
<accession>A0A8H4R5U4</accession>
<protein>
    <recommendedName>
        <fullName evidence="3">S-adenosyl-L-methionine-dependent methyltransferase</fullName>
    </recommendedName>
</protein>
<dbReference type="InterPro" id="IPR029063">
    <property type="entry name" value="SAM-dependent_MTases_sf"/>
</dbReference>
<evidence type="ECO:0000313" key="1">
    <source>
        <dbReference type="EMBL" id="KAF4622705.1"/>
    </source>
</evidence>
<dbReference type="CDD" id="cd02440">
    <property type="entry name" value="AdoMet_MTases"/>
    <property type="match status" value="1"/>
</dbReference>
<dbReference type="Pfam" id="PF13489">
    <property type="entry name" value="Methyltransf_23"/>
    <property type="match status" value="1"/>
</dbReference>
<evidence type="ECO:0008006" key="3">
    <source>
        <dbReference type="Google" id="ProtNLM"/>
    </source>
</evidence>
<dbReference type="AlphaFoldDB" id="A0A8H4R5U4"/>
<proteinExistence type="predicted"/>
<dbReference type="Gene3D" id="3.40.50.150">
    <property type="entry name" value="Vaccinia Virus protein VP39"/>
    <property type="match status" value="1"/>
</dbReference>
<dbReference type="EMBL" id="JAAMPI010001859">
    <property type="protein sequence ID" value="KAF4622705.1"/>
    <property type="molecule type" value="Genomic_DNA"/>
</dbReference>
<sequence>MVSAGETITPSNASGSESSRFQIAGDTFSIDSSISQYRIENGRRYHAYRDGTYWAPNDDKQNENLDINHHTYLLVLEGRLFLAPLSKDIERVLDLGTGTGIWAIDFADEFPETTVLGTDLSPIQPSLVPPNCMFEVDDASDEWVYPPNYFDYIHIRSLFGSISDWPTLYSRAFNHMKPGGWIEQFEISVDIKSDDGTVTDDGPLAKFSEMCKMYRNAGEITGQSFTVADTMKVDIEAAGFINVKEEIFKVPIGGWAADPKLRELGEWALLAFDTGLEGYALGIMTRYLGWNANEVQVLLAQLRAAARDRRIHSYYEIKVVYGQRPPMMPTTETETQITAA</sequence>
<dbReference type="GO" id="GO:0008168">
    <property type="term" value="F:methyltransferase activity"/>
    <property type="evidence" value="ECO:0007669"/>
    <property type="project" value="TreeGrafter"/>
</dbReference>
<keyword evidence="2" id="KW-1185">Reference proteome</keyword>
<gene>
    <name evidence="1" type="ORF">G7Y89_g14322</name>
</gene>
<dbReference type="Proteomes" id="UP000566819">
    <property type="component" value="Unassembled WGS sequence"/>
</dbReference>
<dbReference type="PANTHER" id="PTHR43591:SF106">
    <property type="entry name" value="S-ADENOSYL-L-METHIONINE-DEPENDENT METHYLTRANSFERASE"/>
    <property type="match status" value="1"/>
</dbReference>
<name>A0A8H4R5U4_9HELO</name>
<dbReference type="SUPFAM" id="SSF53335">
    <property type="entry name" value="S-adenosyl-L-methionine-dependent methyltransferases"/>
    <property type="match status" value="1"/>
</dbReference>
<reference evidence="1 2" key="1">
    <citation type="submission" date="2020-03" db="EMBL/GenBank/DDBJ databases">
        <title>Draft Genome Sequence of Cudoniella acicularis.</title>
        <authorList>
            <person name="Buettner E."/>
            <person name="Kellner H."/>
        </authorList>
    </citation>
    <scope>NUCLEOTIDE SEQUENCE [LARGE SCALE GENOMIC DNA]</scope>
    <source>
        <strain evidence="1 2">DSM 108380</strain>
    </source>
</reference>
<organism evidence="1 2">
    <name type="scientific">Cudoniella acicularis</name>
    <dbReference type="NCBI Taxonomy" id="354080"/>
    <lineage>
        <taxon>Eukaryota</taxon>
        <taxon>Fungi</taxon>
        <taxon>Dikarya</taxon>
        <taxon>Ascomycota</taxon>
        <taxon>Pezizomycotina</taxon>
        <taxon>Leotiomycetes</taxon>
        <taxon>Helotiales</taxon>
        <taxon>Tricladiaceae</taxon>
        <taxon>Cudoniella</taxon>
    </lineage>
</organism>
<comment type="caution">
    <text evidence="1">The sequence shown here is derived from an EMBL/GenBank/DDBJ whole genome shotgun (WGS) entry which is preliminary data.</text>
</comment>
<dbReference type="PANTHER" id="PTHR43591">
    <property type="entry name" value="METHYLTRANSFERASE"/>
    <property type="match status" value="1"/>
</dbReference>